<gene>
    <name evidence="1" type="ORF">BPA30113_04341</name>
</gene>
<organism evidence="1 2">
    <name type="scientific">Burkholderia paludis</name>
    <dbReference type="NCBI Taxonomy" id="1506587"/>
    <lineage>
        <taxon>Bacteria</taxon>
        <taxon>Pseudomonadati</taxon>
        <taxon>Pseudomonadota</taxon>
        <taxon>Betaproteobacteria</taxon>
        <taxon>Burkholderiales</taxon>
        <taxon>Burkholderiaceae</taxon>
        <taxon>Burkholderia</taxon>
        <taxon>Burkholderia cepacia complex</taxon>
    </lineage>
</organism>
<protein>
    <submittedName>
        <fullName evidence="1">Uncharacterized protein</fullName>
    </submittedName>
</protein>
<keyword evidence="2" id="KW-1185">Reference proteome</keyword>
<reference evidence="1 2" key="1">
    <citation type="submission" date="2019-09" db="EMBL/GenBank/DDBJ databases">
        <authorList>
            <person name="Depoorter E."/>
        </authorList>
    </citation>
    <scope>NUCLEOTIDE SEQUENCE [LARGE SCALE GENOMIC DNA]</scope>
    <source>
        <strain evidence="1">LMG 30113</strain>
    </source>
</reference>
<accession>A0A6J5EYJ2</accession>
<evidence type="ECO:0000313" key="1">
    <source>
        <dbReference type="EMBL" id="VWB93195.1"/>
    </source>
</evidence>
<proteinExistence type="predicted"/>
<evidence type="ECO:0000313" key="2">
    <source>
        <dbReference type="Proteomes" id="UP000494330"/>
    </source>
</evidence>
<dbReference type="AlphaFoldDB" id="A0A6J5EYJ2"/>
<dbReference type="Proteomes" id="UP000494330">
    <property type="component" value="Unassembled WGS sequence"/>
</dbReference>
<dbReference type="EMBL" id="CABVQD010000016">
    <property type="protein sequence ID" value="VWB93195.1"/>
    <property type="molecule type" value="Genomic_DNA"/>
</dbReference>
<sequence>MKTSGHPRGWWLARRARHALVAALCVGWSVLSFGADDAAALLDRYHSLGAQLKDNAFHRPLYLESSEASSSLKGDIYAVVDYPFAVVSGQLGDPAQGPANWCAVLILHLNTKYCHASPGGGSGPVLDVNLGRKIQQKLSDTYRVQFRYRVAAATPDYFQVDLTADSGPMGTRDYRIELEAVPVGASRTFLHLTYSYGFGTVGRMAMKTYLATVGSDKVGFTPVGAASAAPPQYIGGVRGLLERNTMRYYLAIDTYLATLDKPLDQRLARWFDATEQYPQQLHEVERGAYLQMKAQEVQRQQAAR</sequence>
<dbReference type="RefSeq" id="WP_031403005.1">
    <property type="nucleotide sequence ID" value="NZ_CABVQD010000016.1"/>
</dbReference>
<name>A0A6J5EYJ2_9BURK</name>